<feature type="domain" description="CENP-V/GFA" evidence="4">
    <location>
        <begin position="3"/>
        <end position="112"/>
    </location>
</feature>
<accession>A0A1X7G5M0</accession>
<evidence type="ECO:0000313" key="5">
    <source>
        <dbReference type="EMBL" id="SMF64355.1"/>
    </source>
</evidence>
<dbReference type="GO" id="GO:0046872">
    <property type="term" value="F:metal ion binding"/>
    <property type="evidence" value="ECO:0007669"/>
    <property type="project" value="UniProtKB-KW"/>
</dbReference>
<dbReference type="Proteomes" id="UP000192934">
    <property type="component" value="Chromosome I"/>
</dbReference>
<dbReference type="Gene3D" id="2.170.150.70">
    <property type="match status" value="1"/>
</dbReference>
<dbReference type="PROSITE" id="PS51891">
    <property type="entry name" value="CENP_V_GFA"/>
    <property type="match status" value="1"/>
</dbReference>
<comment type="similarity">
    <text evidence="1">Belongs to the Gfa family.</text>
</comment>
<proteinExistence type="inferred from homology"/>
<dbReference type="InterPro" id="IPR011057">
    <property type="entry name" value="Mss4-like_sf"/>
</dbReference>
<dbReference type="InterPro" id="IPR006913">
    <property type="entry name" value="CENP-V/GFA"/>
</dbReference>
<dbReference type="PANTHER" id="PTHR28620:SF1">
    <property type="entry name" value="CENP-V_GFA DOMAIN-CONTAINING PROTEIN"/>
    <property type="match status" value="1"/>
</dbReference>
<sequence length="117" mass="12950">MAFRGSCHCGKIAYRVDEDAPAKAMACNCSICRRQGNLHHFTTPEKFHLETPRDAITTYLFNKKAIEHHFCSACGCAPFAEGTGPDGKMMVEINLRCAEDIDLDALEITTFDGAHKL</sequence>
<dbReference type="PANTHER" id="PTHR28620">
    <property type="entry name" value="CENTROMERE PROTEIN V"/>
    <property type="match status" value="1"/>
</dbReference>
<gene>
    <name evidence="5" type="ORF">SAMN06295910_1188</name>
</gene>
<reference evidence="6" key="1">
    <citation type="submission" date="2017-04" db="EMBL/GenBank/DDBJ databases">
        <authorList>
            <person name="Varghese N."/>
            <person name="Submissions S."/>
        </authorList>
    </citation>
    <scope>NUCLEOTIDE SEQUENCE [LARGE SCALE GENOMIC DNA]</scope>
    <source>
        <strain evidence="6">Dd16</strain>
    </source>
</reference>
<dbReference type="AlphaFoldDB" id="A0A1X7G5M0"/>
<keyword evidence="2" id="KW-0479">Metal-binding</keyword>
<dbReference type="Pfam" id="PF04828">
    <property type="entry name" value="GFA"/>
    <property type="match status" value="1"/>
</dbReference>
<dbReference type="OrthoDB" id="9805575at2"/>
<dbReference type="RefSeq" id="WP_085217951.1">
    <property type="nucleotide sequence ID" value="NZ_LT840185.1"/>
</dbReference>
<evidence type="ECO:0000256" key="2">
    <source>
        <dbReference type="ARBA" id="ARBA00022723"/>
    </source>
</evidence>
<keyword evidence="6" id="KW-1185">Reference proteome</keyword>
<dbReference type="STRING" id="941907.SAMN06295910_1188"/>
<evidence type="ECO:0000313" key="6">
    <source>
        <dbReference type="Proteomes" id="UP000192934"/>
    </source>
</evidence>
<evidence type="ECO:0000256" key="1">
    <source>
        <dbReference type="ARBA" id="ARBA00005495"/>
    </source>
</evidence>
<evidence type="ECO:0000256" key="3">
    <source>
        <dbReference type="ARBA" id="ARBA00022833"/>
    </source>
</evidence>
<protein>
    <submittedName>
        <fullName evidence="5">Uncharacterized conserved protein</fullName>
    </submittedName>
</protein>
<dbReference type="GO" id="GO:0016846">
    <property type="term" value="F:carbon-sulfur lyase activity"/>
    <property type="evidence" value="ECO:0007669"/>
    <property type="project" value="InterPro"/>
</dbReference>
<dbReference type="SUPFAM" id="SSF51316">
    <property type="entry name" value="Mss4-like"/>
    <property type="match status" value="1"/>
</dbReference>
<name>A0A1X7G5M0_9SPHN</name>
<keyword evidence="3" id="KW-0862">Zinc</keyword>
<organism evidence="5 6">
    <name type="scientific">Allosphingosinicella indica</name>
    <dbReference type="NCBI Taxonomy" id="941907"/>
    <lineage>
        <taxon>Bacteria</taxon>
        <taxon>Pseudomonadati</taxon>
        <taxon>Pseudomonadota</taxon>
        <taxon>Alphaproteobacteria</taxon>
        <taxon>Sphingomonadales</taxon>
        <taxon>Sphingomonadaceae</taxon>
        <taxon>Allosphingosinicella</taxon>
    </lineage>
</organism>
<dbReference type="EMBL" id="LT840185">
    <property type="protein sequence ID" value="SMF64355.1"/>
    <property type="molecule type" value="Genomic_DNA"/>
</dbReference>
<evidence type="ECO:0000259" key="4">
    <source>
        <dbReference type="PROSITE" id="PS51891"/>
    </source>
</evidence>
<dbReference type="InterPro" id="IPR052355">
    <property type="entry name" value="CENP-V-like"/>
</dbReference>